<dbReference type="EMBL" id="JAOQJL010000005">
    <property type="protein sequence ID" value="MCU6764570.1"/>
    <property type="molecule type" value="Genomic_DNA"/>
</dbReference>
<dbReference type="PANTHER" id="PTHR11358">
    <property type="entry name" value="ARGINASE/AGMATINASE"/>
    <property type="match status" value="1"/>
</dbReference>
<dbReference type="Proteomes" id="UP001652409">
    <property type="component" value="Unassembled WGS sequence"/>
</dbReference>
<dbReference type="RefSeq" id="WP_158420757.1">
    <property type="nucleotide sequence ID" value="NZ_JAOQJL010000005.1"/>
</dbReference>
<gene>
    <name evidence="1" type="ORF">OCV61_03990</name>
</gene>
<keyword evidence="2" id="KW-1185">Reference proteome</keyword>
<dbReference type="Gene3D" id="3.40.800.10">
    <property type="entry name" value="Ureohydrolase domain"/>
    <property type="match status" value="1"/>
</dbReference>
<evidence type="ECO:0000313" key="1">
    <source>
        <dbReference type="EMBL" id="MCU6764570.1"/>
    </source>
</evidence>
<accession>A0ABT2TQS7</accession>
<evidence type="ECO:0000313" key="2">
    <source>
        <dbReference type="Proteomes" id="UP001652409"/>
    </source>
</evidence>
<proteinExistence type="predicted"/>
<name>A0ABT2TQS7_9FIRM</name>
<dbReference type="InterPro" id="IPR006035">
    <property type="entry name" value="Ureohydrolase"/>
</dbReference>
<organism evidence="1 2">
    <name type="scientific">Blautia ammoniilytica</name>
    <dbReference type="NCBI Taxonomy" id="2981782"/>
    <lineage>
        <taxon>Bacteria</taxon>
        <taxon>Bacillati</taxon>
        <taxon>Bacillota</taxon>
        <taxon>Clostridia</taxon>
        <taxon>Lachnospirales</taxon>
        <taxon>Lachnospiraceae</taxon>
        <taxon>Blautia</taxon>
    </lineage>
</organism>
<dbReference type="InterPro" id="IPR023696">
    <property type="entry name" value="Ureohydrolase_dom_sf"/>
</dbReference>
<sequence length="274" mass="31023">MEKERESGILLMNLSGAYEEQDFWREERSTWVRLEDLSGTNCYCDEPAIRAIREKIGEFTLSGIHFIDSGNYHYMTRIWMDKAKNPFSLLVFDNHTDMQPPAFGGLLSCGGWIADALESVELLDHVFLVGPDQSAFHQVQQVYKERVTFFSREDLQAARQTNSSSGVAASFLEMLSEYEKKTGKFSPVYLSVDKDVLNEQEVKTTWSQGDMSLTELKSCLEELQSFLKARKLPLQAADVCGEWEPENGGAGSPAGHDHANHELLEVLKGFDYEE</sequence>
<dbReference type="Pfam" id="PF00491">
    <property type="entry name" value="Arginase"/>
    <property type="match status" value="1"/>
</dbReference>
<comment type="caution">
    <text evidence="1">The sequence shown here is derived from an EMBL/GenBank/DDBJ whole genome shotgun (WGS) entry which is preliminary data.</text>
</comment>
<reference evidence="1 2" key="1">
    <citation type="journal article" date="2021" name="ISME Commun">
        <title>Automated analysis of genomic sequences facilitates high-throughput and comprehensive description of bacteria.</title>
        <authorList>
            <person name="Hitch T.C.A."/>
        </authorList>
    </citation>
    <scope>NUCLEOTIDE SEQUENCE [LARGE SCALE GENOMIC DNA]</scope>
    <source>
        <strain evidence="1 2">Sanger_23</strain>
    </source>
</reference>
<dbReference type="SUPFAM" id="SSF52768">
    <property type="entry name" value="Arginase/deacetylase"/>
    <property type="match status" value="1"/>
</dbReference>
<dbReference type="PANTHER" id="PTHR11358:SF41">
    <property type="entry name" value="ARGINASE"/>
    <property type="match status" value="1"/>
</dbReference>
<protein>
    <submittedName>
        <fullName evidence="1">Arginase family protein</fullName>
    </submittedName>
</protein>